<evidence type="ECO:0000313" key="1">
    <source>
        <dbReference type="EMBL" id="MFB9351182.1"/>
    </source>
</evidence>
<reference evidence="1 2" key="1">
    <citation type="submission" date="2024-09" db="EMBL/GenBank/DDBJ databases">
        <authorList>
            <person name="Sun Q."/>
            <person name="Mori K."/>
        </authorList>
    </citation>
    <scope>NUCLEOTIDE SEQUENCE [LARGE SCALE GENOMIC DNA]</scope>
    <source>
        <strain evidence="1 2">JCM 9767</strain>
    </source>
</reference>
<evidence type="ECO:0000313" key="2">
    <source>
        <dbReference type="Proteomes" id="UP001589753"/>
    </source>
</evidence>
<sequence>MHAYAVQHARSPGPQQPPLLWKTFFGRRLPVSCAARRRHHRDRLARAVQWTGRLLCWSLATGMPTAATELLLTPQAGWWPALWPRPWYLTCSTALAGVHRYAEDDPAVPHGSLHVQGQSADAAIGVDAHGGEVPVRHQ</sequence>
<gene>
    <name evidence="1" type="ORF">ACFFUA_27730</name>
</gene>
<protein>
    <submittedName>
        <fullName evidence="1">Uncharacterized protein</fullName>
    </submittedName>
</protein>
<dbReference type="EMBL" id="JBHMDI010000105">
    <property type="protein sequence ID" value="MFB9351182.1"/>
    <property type="molecule type" value="Genomic_DNA"/>
</dbReference>
<proteinExistence type="predicted"/>
<dbReference type="Proteomes" id="UP001589753">
    <property type="component" value="Unassembled WGS sequence"/>
</dbReference>
<organism evidence="1 2">
    <name type="scientific">Streptomyces heliomycini</name>
    <dbReference type="NCBI Taxonomy" id="284032"/>
    <lineage>
        <taxon>Bacteria</taxon>
        <taxon>Bacillati</taxon>
        <taxon>Actinomycetota</taxon>
        <taxon>Actinomycetes</taxon>
        <taxon>Kitasatosporales</taxon>
        <taxon>Streptomycetaceae</taxon>
        <taxon>Streptomyces</taxon>
    </lineage>
</organism>
<keyword evidence="2" id="KW-1185">Reference proteome</keyword>
<accession>A0ABV5LIE5</accession>
<comment type="caution">
    <text evidence="1">The sequence shown here is derived from an EMBL/GenBank/DDBJ whole genome shotgun (WGS) entry which is preliminary data.</text>
</comment>
<dbReference type="RefSeq" id="WP_158717649.1">
    <property type="nucleotide sequence ID" value="NZ_JBHMDI010000105.1"/>
</dbReference>
<name>A0ABV5LIE5_9ACTN</name>